<name>A0A6H5IT16_9HYME</name>
<gene>
    <name evidence="1" type="ORF">TBRA_LOCUS12252</name>
</gene>
<organism evidence="1 2">
    <name type="scientific">Trichogramma brassicae</name>
    <dbReference type="NCBI Taxonomy" id="86971"/>
    <lineage>
        <taxon>Eukaryota</taxon>
        <taxon>Metazoa</taxon>
        <taxon>Ecdysozoa</taxon>
        <taxon>Arthropoda</taxon>
        <taxon>Hexapoda</taxon>
        <taxon>Insecta</taxon>
        <taxon>Pterygota</taxon>
        <taxon>Neoptera</taxon>
        <taxon>Endopterygota</taxon>
        <taxon>Hymenoptera</taxon>
        <taxon>Apocrita</taxon>
        <taxon>Proctotrupomorpha</taxon>
        <taxon>Chalcidoidea</taxon>
        <taxon>Trichogrammatidae</taxon>
        <taxon>Trichogramma</taxon>
    </lineage>
</organism>
<dbReference type="EMBL" id="CADCXV010001035">
    <property type="protein sequence ID" value="CAB0040550.1"/>
    <property type="molecule type" value="Genomic_DNA"/>
</dbReference>
<keyword evidence="2" id="KW-1185">Reference proteome</keyword>
<reference evidence="1 2" key="1">
    <citation type="submission" date="2020-02" db="EMBL/GenBank/DDBJ databases">
        <authorList>
            <person name="Ferguson B K."/>
        </authorList>
    </citation>
    <scope>NUCLEOTIDE SEQUENCE [LARGE SCALE GENOMIC DNA]</scope>
</reference>
<sequence>MKLKTRIAISWLVILKCPLLPLNPKKKFKNIMFKEIRIKFEKSNSNYKTLKIQEGWIKKAEIFRIFILNVLFKSFILDAFDNISKLIEHDSPYRFLDNALHTLPTDLGSRGAPASVPTEVSCNKYNCVIGSWLHETHLASHRTRYQNH</sequence>
<evidence type="ECO:0000313" key="1">
    <source>
        <dbReference type="EMBL" id="CAB0040550.1"/>
    </source>
</evidence>
<proteinExistence type="predicted"/>
<accession>A0A6H5IT16</accession>
<protein>
    <submittedName>
        <fullName evidence="1">Uncharacterized protein</fullName>
    </submittedName>
</protein>
<dbReference type="AlphaFoldDB" id="A0A6H5IT16"/>
<evidence type="ECO:0000313" key="2">
    <source>
        <dbReference type="Proteomes" id="UP000479190"/>
    </source>
</evidence>
<dbReference type="Proteomes" id="UP000479190">
    <property type="component" value="Unassembled WGS sequence"/>
</dbReference>